<feature type="transmembrane region" description="Helical" evidence="2">
    <location>
        <begin position="65"/>
        <end position="84"/>
    </location>
</feature>
<keyword evidence="2" id="KW-0812">Transmembrane</keyword>
<keyword evidence="2" id="KW-1133">Transmembrane helix</keyword>
<keyword evidence="2" id="KW-0472">Membrane</keyword>
<organism evidence="3">
    <name type="scientific">Micrurus paraensis</name>
    <dbReference type="NCBI Taxonomy" id="1970185"/>
    <lineage>
        <taxon>Eukaryota</taxon>
        <taxon>Metazoa</taxon>
        <taxon>Chordata</taxon>
        <taxon>Craniata</taxon>
        <taxon>Vertebrata</taxon>
        <taxon>Euteleostomi</taxon>
        <taxon>Lepidosauria</taxon>
        <taxon>Squamata</taxon>
        <taxon>Bifurcata</taxon>
        <taxon>Unidentata</taxon>
        <taxon>Episquamata</taxon>
        <taxon>Toxicofera</taxon>
        <taxon>Serpentes</taxon>
        <taxon>Colubroidea</taxon>
        <taxon>Elapidae</taxon>
        <taxon>Elapinae</taxon>
        <taxon>Micrurus</taxon>
    </lineage>
</organism>
<name>A0A2D4L3W7_9SAUR</name>
<feature type="region of interest" description="Disordered" evidence="1">
    <location>
        <begin position="25"/>
        <end position="57"/>
    </location>
</feature>
<dbReference type="AlphaFoldDB" id="A0A2D4L3W7"/>
<protein>
    <submittedName>
        <fullName evidence="3">Uncharacterized protein</fullName>
    </submittedName>
</protein>
<reference evidence="3" key="1">
    <citation type="submission" date="2017-07" db="EMBL/GenBank/DDBJ databases">
        <authorList>
            <person name="Mikheyev A."/>
            <person name="Grau M."/>
        </authorList>
    </citation>
    <scope>NUCLEOTIDE SEQUENCE</scope>
    <source>
        <tissue evidence="3">Venom_gland</tissue>
    </source>
</reference>
<accession>A0A2D4L3W7</accession>
<sequence>MVRLCTHAVLGIEVRRAQRGIVAHPRLNRNYGGSEEAKTGTRKQRPHGESHTRAPHKPFTHFQTLAAIGHICGGLFSSHTMCFIRRERERERMRERENERE</sequence>
<evidence type="ECO:0000256" key="2">
    <source>
        <dbReference type="SAM" id="Phobius"/>
    </source>
</evidence>
<evidence type="ECO:0000256" key="1">
    <source>
        <dbReference type="SAM" id="MobiDB-lite"/>
    </source>
</evidence>
<reference evidence="3" key="2">
    <citation type="submission" date="2017-11" db="EMBL/GenBank/DDBJ databases">
        <title>Coralsnake Venomics: Analyses of Venom Gland Transcriptomes and Proteomes of Six Brazilian Taxa.</title>
        <authorList>
            <person name="Aird S.D."/>
            <person name="Jorge da Silva N."/>
            <person name="Qiu L."/>
            <person name="Villar-Briones A."/>
            <person name="Aparecida-Saddi V."/>
            <person name="Campos-Telles M.P."/>
            <person name="Grau M."/>
            <person name="Mikheyev A.S."/>
        </authorList>
    </citation>
    <scope>NUCLEOTIDE SEQUENCE</scope>
    <source>
        <tissue evidence="3">Venom_gland</tissue>
    </source>
</reference>
<proteinExistence type="predicted"/>
<evidence type="ECO:0000313" key="3">
    <source>
        <dbReference type="EMBL" id="LAB15634.1"/>
    </source>
</evidence>
<dbReference type="EMBL" id="IACL01115808">
    <property type="protein sequence ID" value="LAB15634.1"/>
    <property type="molecule type" value="Transcribed_RNA"/>
</dbReference>